<comment type="caution">
    <text evidence="1">The sequence shown here is derived from an EMBL/GenBank/DDBJ whole genome shotgun (WGS) entry which is preliminary data.</text>
</comment>
<protein>
    <submittedName>
        <fullName evidence="1">Uncharacterized protein</fullName>
    </submittedName>
</protein>
<reference evidence="1" key="1">
    <citation type="journal article" date="2014" name="Front. Microbiol.">
        <title>High frequency of phylogenetically diverse reductive dehalogenase-homologous genes in deep subseafloor sedimentary metagenomes.</title>
        <authorList>
            <person name="Kawai M."/>
            <person name="Futagami T."/>
            <person name="Toyoda A."/>
            <person name="Takaki Y."/>
            <person name="Nishi S."/>
            <person name="Hori S."/>
            <person name="Arai W."/>
            <person name="Tsubouchi T."/>
            <person name="Morono Y."/>
            <person name="Uchiyama I."/>
            <person name="Ito T."/>
            <person name="Fujiyama A."/>
            <person name="Inagaki F."/>
            <person name="Takami H."/>
        </authorList>
    </citation>
    <scope>NUCLEOTIDE SEQUENCE</scope>
    <source>
        <strain evidence="1">Expedition CK06-06</strain>
    </source>
</reference>
<evidence type="ECO:0000313" key="1">
    <source>
        <dbReference type="EMBL" id="GAH52487.1"/>
    </source>
</evidence>
<name>X1G5K5_9ZZZZ</name>
<dbReference type="AlphaFoldDB" id="X1G5K5"/>
<sequence>MDVVLTDVGKAWLQDHYPQGIVWEYDVDKPFRLHAWAAEFIELTYLGIPYRIPPDVDGKPTVKKTMVDLND</sequence>
<dbReference type="EMBL" id="BARU01019420">
    <property type="protein sequence ID" value="GAH52487.1"/>
    <property type="molecule type" value="Genomic_DNA"/>
</dbReference>
<gene>
    <name evidence="1" type="ORF">S03H2_31979</name>
</gene>
<accession>X1G5K5</accession>
<proteinExistence type="predicted"/>
<organism evidence="1">
    <name type="scientific">marine sediment metagenome</name>
    <dbReference type="NCBI Taxonomy" id="412755"/>
    <lineage>
        <taxon>unclassified sequences</taxon>
        <taxon>metagenomes</taxon>
        <taxon>ecological metagenomes</taxon>
    </lineage>
</organism>